<comment type="caution">
    <text evidence="9">The sequence shown here is derived from an EMBL/GenBank/DDBJ whole genome shotgun (WGS) entry which is preliminary data.</text>
</comment>
<accession>A0A371PFK0</accession>
<evidence type="ECO:0000256" key="1">
    <source>
        <dbReference type="ARBA" id="ARBA00004651"/>
    </source>
</evidence>
<protein>
    <submittedName>
        <fullName evidence="9">Carbohydrate ABC transporter permease</fullName>
    </submittedName>
</protein>
<dbReference type="AlphaFoldDB" id="A0A371PFK0"/>
<dbReference type="Pfam" id="PF00528">
    <property type="entry name" value="BPD_transp_1"/>
    <property type="match status" value="1"/>
</dbReference>
<feature type="transmembrane region" description="Helical" evidence="7">
    <location>
        <begin position="12"/>
        <end position="31"/>
    </location>
</feature>
<keyword evidence="10" id="KW-1185">Reference proteome</keyword>
<feature type="transmembrane region" description="Helical" evidence="7">
    <location>
        <begin position="183"/>
        <end position="206"/>
    </location>
</feature>
<feature type="domain" description="ABC transmembrane type-1" evidence="8">
    <location>
        <begin position="73"/>
        <end position="262"/>
    </location>
</feature>
<evidence type="ECO:0000313" key="9">
    <source>
        <dbReference type="EMBL" id="REK74180.1"/>
    </source>
</evidence>
<comment type="similarity">
    <text evidence="7">Belongs to the binding-protein-dependent transport system permease family.</text>
</comment>
<dbReference type="PROSITE" id="PS50928">
    <property type="entry name" value="ABC_TM1"/>
    <property type="match status" value="1"/>
</dbReference>
<dbReference type="GO" id="GO:0005886">
    <property type="term" value="C:plasma membrane"/>
    <property type="evidence" value="ECO:0007669"/>
    <property type="project" value="UniProtKB-SubCell"/>
</dbReference>
<keyword evidence="2 7" id="KW-0813">Transport</keyword>
<gene>
    <name evidence="9" type="ORF">DX130_16670</name>
</gene>
<dbReference type="Proteomes" id="UP000261905">
    <property type="component" value="Unassembled WGS sequence"/>
</dbReference>
<evidence type="ECO:0000256" key="6">
    <source>
        <dbReference type="ARBA" id="ARBA00023136"/>
    </source>
</evidence>
<name>A0A371PFK0_9BACL</name>
<organism evidence="9 10">
    <name type="scientific">Paenibacillus paeoniae</name>
    <dbReference type="NCBI Taxonomy" id="2292705"/>
    <lineage>
        <taxon>Bacteria</taxon>
        <taxon>Bacillati</taxon>
        <taxon>Bacillota</taxon>
        <taxon>Bacilli</taxon>
        <taxon>Bacillales</taxon>
        <taxon>Paenibacillaceae</taxon>
        <taxon>Paenibacillus</taxon>
    </lineage>
</organism>
<feature type="transmembrane region" description="Helical" evidence="7">
    <location>
        <begin position="108"/>
        <end position="130"/>
    </location>
</feature>
<keyword evidence="4 7" id="KW-0812">Transmembrane</keyword>
<dbReference type="EMBL" id="QUBQ01000003">
    <property type="protein sequence ID" value="REK74180.1"/>
    <property type="molecule type" value="Genomic_DNA"/>
</dbReference>
<dbReference type="GO" id="GO:0055085">
    <property type="term" value="P:transmembrane transport"/>
    <property type="evidence" value="ECO:0007669"/>
    <property type="project" value="InterPro"/>
</dbReference>
<dbReference type="CDD" id="cd06261">
    <property type="entry name" value="TM_PBP2"/>
    <property type="match status" value="1"/>
</dbReference>
<evidence type="ECO:0000256" key="4">
    <source>
        <dbReference type="ARBA" id="ARBA00022692"/>
    </source>
</evidence>
<dbReference type="RefSeq" id="WP_116047341.1">
    <property type="nucleotide sequence ID" value="NZ_QUBQ01000003.1"/>
</dbReference>
<evidence type="ECO:0000256" key="5">
    <source>
        <dbReference type="ARBA" id="ARBA00022989"/>
    </source>
</evidence>
<evidence type="ECO:0000313" key="10">
    <source>
        <dbReference type="Proteomes" id="UP000261905"/>
    </source>
</evidence>
<dbReference type="SUPFAM" id="SSF161098">
    <property type="entry name" value="MetI-like"/>
    <property type="match status" value="1"/>
</dbReference>
<evidence type="ECO:0000256" key="2">
    <source>
        <dbReference type="ARBA" id="ARBA00022448"/>
    </source>
</evidence>
<evidence type="ECO:0000256" key="3">
    <source>
        <dbReference type="ARBA" id="ARBA00022475"/>
    </source>
</evidence>
<keyword evidence="6 7" id="KW-0472">Membrane</keyword>
<evidence type="ECO:0000259" key="8">
    <source>
        <dbReference type="PROSITE" id="PS50928"/>
    </source>
</evidence>
<comment type="subcellular location">
    <subcellularLocation>
        <location evidence="1 7">Cell membrane</location>
        <topology evidence="1 7">Multi-pass membrane protein</topology>
    </subcellularLocation>
</comment>
<feature type="transmembrane region" description="Helical" evidence="7">
    <location>
        <begin position="142"/>
        <end position="162"/>
    </location>
</feature>
<dbReference type="InterPro" id="IPR000515">
    <property type="entry name" value="MetI-like"/>
</dbReference>
<proteinExistence type="inferred from homology"/>
<dbReference type="PANTHER" id="PTHR43744">
    <property type="entry name" value="ABC TRANSPORTER PERMEASE PROTEIN MG189-RELATED-RELATED"/>
    <property type="match status" value="1"/>
</dbReference>
<feature type="transmembrane region" description="Helical" evidence="7">
    <location>
        <begin position="72"/>
        <end position="96"/>
    </location>
</feature>
<evidence type="ECO:0000256" key="7">
    <source>
        <dbReference type="RuleBase" id="RU363032"/>
    </source>
</evidence>
<dbReference type="PANTHER" id="PTHR43744:SF12">
    <property type="entry name" value="ABC TRANSPORTER PERMEASE PROTEIN MG189-RELATED"/>
    <property type="match status" value="1"/>
</dbReference>
<keyword evidence="5 7" id="KW-1133">Transmembrane helix</keyword>
<dbReference type="Gene3D" id="1.10.3720.10">
    <property type="entry name" value="MetI-like"/>
    <property type="match status" value="1"/>
</dbReference>
<sequence length="277" mass="31266">MKKTYNSGKIVTTALMLLLGLVFLLPFLWMISASFKPEVDVFKYPIEWIPKQWQVYQNYKEVWMGQHNFALFYWNTIKVTLLTTVVSVGVSSMAAYAFSHVHFKGRDALFVVVLMTFMVPNLSITVPQFMILKWLHLIDSHVGLVLVGSFSALGTFMLRQFFMGIHKDYLDAARMDGAGQYRLFMGVAVPLVKPALVTYGILRFIWTWNDYSNPLIFIRSPQLETIQIGIQKFASESGAFYSLIMAGTVSAIIPLLLIFIIGQKQVIEGIALGGVKG</sequence>
<keyword evidence="3" id="KW-1003">Cell membrane</keyword>
<dbReference type="OrthoDB" id="9771544at2"/>
<dbReference type="InterPro" id="IPR035906">
    <property type="entry name" value="MetI-like_sf"/>
</dbReference>
<feature type="transmembrane region" description="Helical" evidence="7">
    <location>
        <begin position="239"/>
        <end position="261"/>
    </location>
</feature>
<reference evidence="9 10" key="1">
    <citation type="submission" date="2018-08" db="EMBL/GenBank/DDBJ databases">
        <title>Paenibacillus sp. M4BSY-1, whole genome shotgun sequence.</title>
        <authorList>
            <person name="Tuo L."/>
        </authorList>
    </citation>
    <scope>NUCLEOTIDE SEQUENCE [LARGE SCALE GENOMIC DNA]</scope>
    <source>
        <strain evidence="9 10">M4BSY-1</strain>
    </source>
</reference>